<evidence type="ECO:0000256" key="12">
    <source>
        <dbReference type="ARBA" id="ARBA00053837"/>
    </source>
</evidence>
<keyword evidence="7 14" id="KW-0560">Oxidoreductase</keyword>
<keyword evidence="8 17" id="KW-0408">Iron</keyword>
<evidence type="ECO:0000256" key="1">
    <source>
        <dbReference type="ARBA" id="ARBA00009032"/>
    </source>
</evidence>
<dbReference type="Pfam" id="PF01855">
    <property type="entry name" value="POR_N"/>
    <property type="match status" value="1"/>
</dbReference>
<dbReference type="InterPro" id="IPR002880">
    <property type="entry name" value="Pyrv_Fd/Flavodoxin_OxRdtase_N"/>
</dbReference>
<dbReference type="Gene3D" id="3.30.70.20">
    <property type="match status" value="1"/>
</dbReference>
<feature type="binding site" evidence="17">
    <location>
        <position position="862"/>
    </location>
    <ligand>
        <name>[4Fe-4S] cluster</name>
        <dbReference type="ChEBI" id="CHEBI:49883"/>
        <label>3</label>
    </ligand>
</feature>
<dbReference type="FunFam" id="3.40.50.970:FF:000041">
    <property type="entry name" value="Pyruvate:ferredoxin (Flavodoxin) oxidoreductase"/>
    <property type="match status" value="1"/>
</dbReference>
<dbReference type="SUPFAM" id="SSF54862">
    <property type="entry name" value="4Fe-4S ferredoxins"/>
    <property type="match status" value="1"/>
</dbReference>
<protein>
    <recommendedName>
        <fullName evidence="13 14">Pyruvate-flavodoxin oxidoreductase</fullName>
        <ecNumber evidence="14">1.2.7.-</ecNumber>
    </recommendedName>
</protein>
<keyword evidence="2 14" id="KW-0813">Transport</keyword>
<dbReference type="Gene3D" id="4.10.780.10">
    <property type="entry name" value="Pyruvate-flavodoxin oxidoreductase, EKR domain"/>
    <property type="match status" value="1"/>
</dbReference>
<feature type="binding site" evidence="15">
    <location>
        <position position="114"/>
    </location>
    <ligand>
        <name>pyruvate</name>
        <dbReference type="ChEBI" id="CHEBI:15361"/>
    </ligand>
</feature>
<dbReference type="SMART" id="SM00890">
    <property type="entry name" value="EKR"/>
    <property type="match status" value="1"/>
</dbReference>
<dbReference type="GO" id="GO:0022900">
    <property type="term" value="P:electron transport chain"/>
    <property type="evidence" value="ECO:0007669"/>
    <property type="project" value="InterPro"/>
</dbReference>
<dbReference type="Gene3D" id="3.40.50.920">
    <property type="match status" value="1"/>
</dbReference>
<dbReference type="EMBL" id="AP018174">
    <property type="protein sequence ID" value="BAY15354.1"/>
    <property type="molecule type" value="Genomic_DNA"/>
</dbReference>
<dbReference type="InterPro" id="IPR009014">
    <property type="entry name" value="Transketo_C/PFOR_II"/>
</dbReference>
<dbReference type="InterPro" id="IPR029061">
    <property type="entry name" value="THDP-binding"/>
</dbReference>
<dbReference type="OrthoDB" id="9794954at2"/>
<dbReference type="Pfam" id="PF10371">
    <property type="entry name" value="EKR"/>
    <property type="match status" value="1"/>
</dbReference>
<dbReference type="PROSITE" id="PS00198">
    <property type="entry name" value="4FE4S_FER_1"/>
    <property type="match status" value="1"/>
</dbReference>
<dbReference type="InterPro" id="IPR019752">
    <property type="entry name" value="Pyrv/ketoisovalerate_OxRed_cat"/>
</dbReference>
<dbReference type="InterPro" id="IPR017896">
    <property type="entry name" value="4Fe4S_Fe-S-bd"/>
</dbReference>
<evidence type="ECO:0000256" key="13">
    <source>
        <dbReference type="ARBA" id="ARBA00067807"/>
    </source>
</evidence>
<dbReference type="PANTHER" id="PTHR32154:SF0">
    <property type="entry name" value="PYRUVATE-FLAVODOXIN OXIDOREDUCTASE-RELATED"/>
    <property type="match status" value="1"/>
</dbReference>
<evidence type="ECO:0000256" key="8">
    <source>
        <dbReference type="ARBA" id="ARBA00023004"/>
    </source>
</evidence>
<feature type="binding site" evidence="17">
    <location>
        <position position="798"/>
    </location>
    <ligand>
        <name>[4Fe-4S] cluster</name>
        <dbReference type="ChEBI" id="CHEBI:49883"/>
        <label>1</label>
    </ligand>
</feature>
<feature type="binding site" evidence="17">
    <location>
        <position position="788"/>
    </location>
    <ligand>
        <name>[4Fe-4S] cluster</name>
        <dbReference type="ChEBI" id="CHEBI:49883"/>
        <label>2</label>
    </ligand>
</feature>
<feature type="binding site" evidence="15">
    <location>
        <position position="64"/>
    </location>
    <ligand>
        <name>thiamine diphosphate</name>
        <dbReference type="ChEBI" id="CHEBI:58937"/>
    </ligand>
</feature>
<feature type="site" description="Important for catalytic activity" evidence="16">
    <location>
        <position position="31"/>
    </location>
</feature>
<evidence type="ECO:0000256" key="4">
    <source>
        <dbReference type="ARBA" id="ARBA00022723"/>
    </source>
</evidence>
<feature type="binding site" evidence="17">
    <location>
        <position position="791"/>
    </location>
    <ligand>
        <name>[4Fe-4S] cluster</name>
        <dbReference type="ChEBI" id="CHEBI:49883"/>
        <label>2</label>
    </ligand>
</feature>
<dbReference type="CDD" id="cd03377">
    <property type="entry name" value="TPP_PFOR_PNO"/>
    <property type="match status" value="1"/>
</dbReference>
<evidence type="ECO:0000256" key="3">
    <source>
        <dbReference type="ARBA" id="ARBA00022485"/>
    </source>
</evidence>
<dbReference type="FunFam" id="3.40.50.920:FF:000007">
    <property type="entry name" value="Pyruvate:ferredoxin (Flavodoxin) oxidoreductase"/>
    <property type="match status" value="1"/>
</dbReference>
<keyword evidence="5" id="KW-0677">Repeat</keyword>
<feature type="binding site" evidence="17">
    <location>
        <position position="732"/>
    </location>
    <ligand>
        <name>[4Fe-4S] cluster</name>
        <dbReference type="ChEBI" id="CHEBI:49883"/>
        <label>1</label>
    </ligand>
</feature>
<dbReference type="NCBIfam" id="TIGR02176">
    <property type="entry name" value="pyruv_ox_red"/>
    <property type="match status" value="1"/>
</dbReference>
<keyword evidence="10" id="KW-0535">Nitrogen fixation</keyword>
<feature type="site" description="Important for catalytic activity" evidence="16">
    <location>
        <position position="1054"/>
    </location>
</feature>
<dbReference type="EC" id="1.2.7.-" evidence="14"/>
<dbReference type="InterPro" id="IPR017900">
    <property type="entry name" value="4Fe4S_Fe_S_CS"/>
</dbReference>
<dbReference type="PIRSF" id="PIRSF000159">
    <property type="entry name" value="NifJ"/>
    <property type="match status" value="1"/>
</dbReference>
<dbReference type="Pfam" id="PF02775">
    <property type="entry name" value="TPP_enzyme_C"/>
    <property type="match status" value="1"/>
</dbReference>
<keyword evidence="9 17" id="KW-0411">Iron-sulfur</keyword>
<comment type="similarity">
    <text evidence="1 14">Belongs to the pyruvate:ferredoxin/flavodoxin oxidoreductase family.</text>
</comment>
<dbReference type="FunFam" id="3.40.50.970:FF:000012">
    <property type="entry name" value="Pyruvate:ferredoxin (Flavodoxin) oxidoreductase"/>
    <property type="match status" value="1"/>
</dbReference>
<dbReference type="Gene3D" id="3.40.50.970">
    <property type="match status" value="2"/>
</dbReference>
<evidence type="ECO:0000256" key="6">
    <source>
        <dbReference type="ARBA" id="ARBA00022982"/>
    </source>
</evidence>
<evidence type="ECO:0000256" key="11">
    <source>
        <dbReference type="ARBA" id="ARBA00048963"/>
    </source>
</evidence>
<evidence type="ECO:0000313" key="19">
    <source>
        <dbReference type="EMBL" id="BAY15354.1"/>
    </source>
</evidence>
<feature type="binding site" evidence="17">
    <location>
        <position position="735"/>
    </location>
    <ligand>
        <name>[4Fe-4S] cluster</name>
        <dbReference type="ChEBI" id="CHEBI:49883"/>
        <label>1</label>
    </ligand>
</feature>
<keyword evidence="3 17" id="KW-0004">4Fe-4S</keyword>
<dbReference type="PROSITE" id="PS51379">
    <property type="entry name" value="4FE4S_FER_2"/>
    <property type="match status" value="2"/>
</dbReference>
<dbReference type="CDD" id="cd07034">
    <property type="entry name" value="TPP_PYR_PFOR_IOR-alpha_like"/>
    <property type="match status" value="1"/>
</dbReference>
<organism evidence="19 20">
    <name type="scientific">Anabaenopsis circularis NIES-21</name>
    <dbReference type="NCBI Taxonomy" id="1085406"/>
    <lineage>
        <taxon>Bacteria</taxon>
        <taxon>Bacillati</taxon>
        <taxon>Cyanobacteriota</taxon>
        <taxon>Cyanophyceae</taxon>
        <taxon>Nostocales</taxon>
        <taxon>Nodulariaceae</taxon>
        <taxon>Anabaenopsis</taxon>
    </lineage>
</organism>
<dbReference type="Proteomes" id="UP000218287">
    <property type="component" value="Chromosome"/>
</dbReference>
<feature type="binding site" evidence="15">
    <location>
        <position position="31"/>
    </location>
    <ligand>
        <name>pyruvate</name>
        <dbReference type="ChEBI" id="CHEBI:15361"/>
    </ligand>
</feature>
<evidence type="ECO:0000256" key="2">
    <source>
        <dbReference type="ARBA" id="ARBA00022448"/>
    </source>
</evidence>
<dbReference type="PANTHER" id="PTHR32154">
    <property type="entry name" value="PYRUVATE-FLAVODOXIN OXIDOREDUCTASE-RELATED"/>
    <property type="match status" value="1"/>
</dbReference>
<dbReference type="InterPro" id="IPR002869">
    <property type="entry name" value="Pyrv_flavodox_OxRed_cen"/>
</dbReference>
<comment type="function">
    <text evidence="12">Oxidoreductase required for the transfer of electrons from pyruvate to flavodoxin, which reduces nitrogenase.</text>
</comment>
<feature type="site" description="Important for catalytic activity" evidence="16">
    <location>
        <position position="114"/>
    </location>
</feature>
<comment type="catalytic activity">
    <reaction evidence="11 14">
        <text>oxidized [flavodoxin] + pyruvate + CoA + 2 H(+) = reduced [flavodoxin] + acetyl-CoA + CO2</text>
        <dbReference type="Rhea" id="RHEA:44140"/>
        <dbReference type="Rhea" id="RHEA-COMP:10622"/>
        <dbReference type="Rhea" id="RHEA-COMP:10623"/>
        <dbReference type="ChEBI" id="CHEBI:15361"/>
        <dbReference type="ChEBI" id="CHEBI:15378"/>
        <dbReference type="ChEBI" id="CHEBI:16526"/>
        <dbReference type="ChEBI" id="CHEBI:57287"/>
        <dbReference type="ChEBI" id="CHEBI:57288"/>
        <dbReference type="ChEBI" id="CHEBI:57618"/>
        <dbReference type="ChEBI" id="CHEBI:58210"/>
    </reaction>
</comment>
<dbReference type="SUPFAM" id="SSF52922">
    <property type="entry name" value="TK C-terminal domain-like"/>
    <property type="match status" value="1"/>
</dbReference>
<dbReference type="Pfam" id="PF01558">
    <property type="entry name" value="POR"/>
    <property type="match status" value="1"/>
</dbReference>
<evidence type="ECO:0000256" key="5">
    <source>
        <dbReference type="ARBA" id="ARBA00022737"/>
    </source>
</evidence>
<dbReference type="Pfam" id="PF17147">
    <property type="entry name" value="PFOR_II"/>
    <property type="match status" value="1"/>
</dbReference>
<dbReference type="Gene3D" id="3.40.920.10">
    <property type="entry name" value="Pyruvate-ferredoxin oxidoreductase, PFOR, domain III"/>
    <property type="match status" value="1"/>
</dbReference>
<dbReference type="FunFam" id="3.40.920.10:FF:000001">
    <property type="entry name" value="Pyruvate:ferredoxin (Flavodoxin) oxidoreductase"/>
    <property type="match status" value="1"/>
</dbReference>
<evidence type="ECO:0000256" key="17">
    <source>
        <dbReference type="PIRSR" id="PIRSR000159-50"/>
    </source>
</evidence>
<feature type="binding site" evidence="17">
    <location>
        <position position="738"/>
    </location>
    <ligand>
        <name>[4Fe-4S] cluster</name>
        <dbReference type="ChEBI" id="CHEBI:49883"/>
        <label>1</label>
    </ligand>
</feature>
<dbReference type="InterPro" id="IPR037112">
    <property type="entry name" value="Pyrv-flavodox_OxR_EKR_sf"/>
</dbReference>
<keyword evidence="20" id="KW-1185">Reference proteome</keyword>
<keyword evidence="6 14" id="KW-0249">Electron transport</keyword>
<feature type="domain" description="4Fe-4S ferredoxin-type" evidence="18">
    <location>
        <begin position="723"/>
        <end position="752"/>
    </location>
</feature>
<reference evidence="19 20" key="1">
    <citation type="submission" date="2017-06" db="EMBL/GenBank/DDBJ databases">
        <title>Genome sequencing of cyanobaciteial culture collection at National Institute for Environmental Studies (NIES).</title>
        <authorList>
            <person name="Hirose Y."/>
            <person name="Shimura Y."/>
            <person name="Fujisawa T."/>
            <person name="Nakamura Y."/>
            <person name="Kawachi M."/>
        </authorList>
    </citation>
    <scope>NUCLEOTIDE SEQUENCE [LARGE SCALE GENOMIC DNA]</scope>
    <source>
        <strain evidence="19 20">NIES-21</strain>
    </source>
</reference>
<feature type="binding site" evidence="15">
    <location>
        <position position="890"/>
    </location>
    <ligand>
        <name>thiamine diphosphate</name>
        <dbReference type="ChEBI" id="CHEBI:58937"/>
    </ligand>
</feature>
<evidence type="ECO:0000256" key="14">
    <source>
        <dbReference type="PIRNR" id="PIRNR000159"/>
    </source>
</evidence>
<dbReference type="InterPro" id="IPR011766">
    <property type="entry name" value="TPP_enzyme_TPP-bd"/>
</dbReference>
<dbReference type="SUPFAM" id="SSF52518">
    <property type="entry name" value="Thiamin diphosphate-binding fold (THDP-binding)"/>
    <property type="match status" value="2"/>
</dbReference>
<feature type="binding site" evidence="17">
    <location>
        <position position="890"/>
    </location>
    <ligand>
        <name>[4Fe-4S] cluster</name>
        <dbReference type="ChEBI" id="CHEBI:49883"/>
        <label>3</label>
    </ligand>
</feature>
<dbReference type="InterPro" id="IPR019456">
    <property type="entry name" value="Pyrv-flavodox_OxRtase_EKR"/>
</dbReference>
<feature type="binding site" evidence="15">
    <location>
        <begin position="1049"/>
        <end position="1054"/>
    </location>
    <ligand>
        <name>thiamine diphosphate</name>
        <dbReference type="ChEBI" id="CHEBI:58937"/>
    </ligand>
</feature>
<dbReference type="GO" id="GO:0005506">
    <property type="term" value="F:iron ion binding"/>
    <property type="evidence" value="ECO:0007669"/>
    <property type="project" value="InterPro"/>
</dbReference>
<feature type="binding site" evidence="15">
    <location>
        <begin position="1020"/>
        <end position="1023"/>
    </location>
    <ligand>
        <name>thiamine diphosphate</name>
        <dbReference type="ChEBI" id="CHEBI:58937"/>
    </ligand>
</feature>
<feature type="binding site" evidence="17">
    <location>
        <position position="1129"/>
    </location>
    <ligand>
        <name>[4Fe-4S] cluster</name>
        <dbReference type="ChEBI" id="CHEBI:49883"/>
        <label>3</label>
    </ligand>
</feature>
<proteinExistence type="inferred from homology"/>
<keyword evidence="4 17" id="KW-0479">Metal-binding</keyword>
<feature type="site" description="Important for catalytic activity" evidence="16">
    <location>
        <position position="64"/>
    </location>
</feature>
<dbReference type="GO" id="GO:0051539">
    <property type="term" value="F:4 iron, 4 sulfur cluster binding"/>
    <property type="evidence" value="ECO:0007669"/>
    <property type="project" value="UniProtKB-KW"/>
</dbReference>
<dbReference type="InterPro" id="IPR033412">
    <property type="entry name" value="PFOR_II"/>
</dbReference>
<evidence type="ECO:0000256" key="10">
    <source>
        <dbReference type="ARBA" id="ARBA00023231"/>
    </source>
</evidence>
<name>A0A1Z4GCW4_9CYAN</name>
<dbReference type="GO" id="GO:0043873">
    <property type="term" value="F:pyruvate-flavodoxin oxidoreductase activity"/>
    <property type="evidence" value="ECO:0007669"/>
    <property type="project" value="RHEA"/>
</dbReference>
<evidence type="ECO:0000259" key="18">
    <source>
        <dbReference type="PROSITE" id="PS51379"/>
    </source>
</evidence>
<feature type="binding site" evidence="17">
    <location>
        <position position="742"/>
    </location>
    <ligand>
        <name>[4Fe-4S] cluster</name>
        <dbReference type="ChEBI" id="CHEBI:49883"/>
        <label>2</label>
    </ligand>
</feature>
<comment type="cofactor">
    <cofactor evidence="17">
        <name>[4Fe-4S] cluster</name>
        <dbReference type="ChEBI" id="CHEBI:49883"/>
    </cofactor>
    <text evidence="17">Binds 3 [4Fe-4S] clusters per subunit.</text>
</comment>
<gene>
    <name evidence="19" type="ORF">NIES21_11710</name>
</gene>
<evidence type="ECO:0000313" key="20">
    <source>
        <dbReference type="Proteomes" id="UP000218287"/>
    </source>
</evidence>
<feature type="domain" description="4Fe-4S ferredoxin-type" evidence="18">
    <location>
        <begin position="779"/>
        <end position="809"/>
    </location>
</feature>
<evidence type="ECO:0000256" key="15">
    <source>
        <dbReference type="PIRSR" id="PIRSR000159-1"/>
    </source>
</evidence>
<evidence type="ECO:0000256" key="9">
    <source>
        <dbReference type="ARBA" id="ARBA00023014"/>
    </source>
</evidence>
<sequence length="1227" mass="134911">MSQTFATIDGNEAVARVAYKLNEVIAIYPITPSSAMGEWADAWSAEGRPNLWGTVPSVVQMQSEGGAAGAVHGALQTGSLSTTFTASQGLLLMIPNLYKIAGELTSTVVHVAARSLATHALSIFGDHSDVMAARATGFALLCSASVQESHDLALIAHAATFKSRVSFMHFFDGFRTSHEVQKVKLLSDDEIKSLIPDELILEHRARALTPDRPVLRGTAQNPDVYFQSREGANSYYNACPEIVQDIMDQFGDRTGRYYRIFEYHGAEDAERVIVIMGSGCETVHETVDYLNARGEKVGVVKVRLYRPFDVQRFVDMLPETVQAIAVLDRTKEAGSAGEPLYLDVVAAIHEIRAERGSGRDKVPSVTVAARGSGRDKVPSVTVAARGSGRDKLPSVIVGGRYGLSSKEFTPAMVKAVFDNLAQPTPKNHFTVGIHDDVTHTSLNFDPNFSIEPDNVVRAMFYGLGSDGTVGANKNSIKIIGEGTDNYAQGYFVYDSKKSGSITVSHLRFGPQPIHSTYLIEKANFIGCHHWVFLEKIDVLQAAATGATILLNSPFDQDTVWRNLPPKVRQKILDKQLKLFVINANQVARDSGMGGRINTIMQVCFFALAGVLPQAEAIAKIKKAIEKTYSKKGADIVRMNMQAVDMTLDNLHQVKIPTAEQGKWLDEELFSTTSLPVSAPEFIQEVLGKIMVWQGDDLPVSALPPDGTFPTGTAKWEKRNVAQEIPVWEPDVCVQCNKCVMVCPHSAIRAKAYAESELANAPQAFKSVNAKDKDFNHQKFTIQVAPEDCTGCAICVDICPAKNKSEPTKKAINMAQQLPLREQEKKNWDFFLKLPNPDRRNLKLNQIRQQQLQEPLFEFSGACAGCGETPYLKLLTQLFGDHAVIANATGCSSIYGGNLPTTPWTTNAQGRGPAWSNSLFEDNAEFGFGYRLSIDKQTEFATELLQQLGSELGDNLVHSILKAEQKNEADIWEQRERVALLKEKLDKILTSEIDANLISKTKILKSLADYLVKKSVWIIGGDGWAYDIDFGGIDHVLASGRNVNILVMDTEVYSNTGGQSSKATPKAAVAKFAASGKPAPKKDLGLMAMNYGNAYVASVALGARDEHTLKAFLEAEAYDGPSLIIAYSHCIAHGINMTTGMNHQKALVESGRWLLYRHNPQLREKGKNPLQLDMRPPTQSVEASMYLENRFKMLTKSKPEIAKQLLEQAQAEVDARWQMYQYLAQQNP</sequence>
<dbReference type="FunFam" id="3.30.70.20:FF:000022">
    <property type="entry name" value="Pyruvate:ferredoxin (Flavodoxin) oxidoreductase"/>
    <property type="match status" value="1"/>
</dbReference>
<dbReference type="GO" id="GO:0006979">
    <property type="term" value="P:response to oxidative stress"/>
    <property type="evidence" value="ECO:0007669"/>
    <property type="project" value="TreeGrafter"/>
</dbReference>
<dbReference type="InterPro" id="IPR050722">
    <property type="entry name" value="Pyruvate:ferred/Flavod_OxRd"/>
</dbReference>
<dbReference type="AlphaFoldDB" id="A0A1Z4GCW4"/>
<dbReference type="SUPFAM" id="SSF53323">
    <property type="entry name" value="Pyruvate-ferredoxin oxidoreductase, PFOR, domain III"/>
    <property type="match status" value="1"/>
</dbReference>
<feature type="binding site" evidence="17">
    <location>
        <position position="865"/>
    </location>
    <ligand>
        <name>[4Fe-4S] cluster</name>
        <dbReference type="ChEBI" id="CHEBI:49883"/>
        <label>3</label>
    </ligand>
</feature>
<dbReference type="GO" id="GO:0030976">
    <property type="term" value="F:thiamine pyrophosphate binding"/>
    <property type="evidence" value="ECO:0007669"/>
    <property type="project" value="InterPro"/>
</dbReference>
<dbReference type="Pfam" id="PF13484">
    <property type="entry name" value="Fer4_16"/>
    <property type="match status" value="1"/>
</dbReference>
<feature type="binding site" evidence="15">
    <location>
        <position position="867"/>
    </location>
    <ligand>
        <name>thiamine diphosphate</name>
        <dbReference type="ChEBI" id="CHEBI:58937"/>
    </ligand>
</feature>
<evidence type="ECO:0000256" key="16">
    <source>
        <dbReference type="PIRSR" id="PIRSR000159-2"/>
    </source>
</evidence>
<dbReference type="InterPro" id="IPR011895">
    <property type="entry name" value="Pyrv_flavodox_OxRed"/>
</dbReference>
<accession>A0A1Z4GCW4</accession>
<evidence type="ECO:0000256" key="7">
    <source>
        <dbReference type="ARBA" id="ARBA00023002"/>
    </source>
</evidence>
<feature type="binding site" evidence="17">
    <location>
        <position position="794"/>
    </location>
    <ligand>
        <name>[4Fe-4S] cluster</name>
        <dbReference type="ChEBI" id="CHEBI:49883"/>
        <label>2</label>
    </ligand>
</feature>